<organism evidence="1">
    <name type="scientific">marine metagenome</name>
    <dbReference type="NCBI Taxonomy" id="408172"/>
    <lineage>
        <taxon>unclassified sequences</taxon>
        <taxon>metagenomes</taxon>
        <taxon>ecological metagenomes</taxon>
    </lineage>
</organism>
<evidence type="ECO:0000313" key="1">
    <source>
        <dbReference type="EMBL" id="SVC91768.1"/>
    </source>
</evidence>
<accession>A0A382R3X0</accession>
<feature type="non-terminal residue" evidence="1">
    <location>
        <position position="69"/>
    </location>
</feature>
<sequence length="69" mass="8148">MYTFDDYLKLSRPTKALATRFWVASIQVHLGAKSCCEIKKWLQTPQERESCETDWLNKSSRFFNLKMNG</sequence>
<dbReference type="AlphaFoldDB" id="A0A382R3X0"/>
<gene>
    <name evidence="1" type="ORF">METZ01_LOCUS344622</name>
</gene>
<name>A0A382R3X0_9ZZZZ</name>
<reference evidence="1" key="1">
    <citation type="submission" date="2018-05" db="EMBL/GenBank/DDBJ databases">
        <authorList>
            <person name="Lanie J.A."/>
            <person name="Ng W.-L."/>
            <person name="Kazmierczak K.M."/>
            <person name="Andrzejewski T.M."/>
            <person name="Davidsen T.M."/>
            <person name="Wayne K.J."/>
            <person name="Tettelin H."/>
            <person name="Glass J.I."/>
            <person name="Rusch D."/>
            <person name="Podicherti R."/>
            <person name="Tsui H.-C.T."/>
            <person name="Winkler M.E."/>
        </authorList>
    </citation>
    <scope>NUCLEOTIDE SEQUENCE</scope>
</reference>
<dbReference type="EMBL" id="UINC01118558">
    <property type="protein sequence ID" value="SVC91768.1"/>
    <property type="molecule type" value="Genomic_DNA"/>
</dbReference>
<proteinExistence type="predicted"/>
<protein>
    <submittedName>
        <fullName evidence="1">Uncharacterized protein</fullName>
    </submittedName>
</protein>